<reference evidence="2 5" key="2">
    <citation type="submission" date="2024-06" db="EMBL/GenBank/DDBJ databases">
        <title>Soil Sphingobacterium thalpophilum.</title>
        <authorList>
            <person name="Yang J."/>
            <person name="Li J."/>
        </authorList>
    </citation>
    <scope>NUCLEOTIDE SEQUENCE [LARGE SCALE GENOMIC DNA]</scope>
    <source>
        <strain evidence="2 5">22g91tb</strain>
    </source>
</reference>
<protein>
    <submittedName>
        <fullName evidence="3">Uncharacterized protein</fullName>
    </submittedName>
</protein>
<accession>A0A4U9ULK5</accession>
<reference evidence="3 4" key="1">
    <citation type="submission" date="2019-05" db="EMBL/GenBank/DDBJ databases">
        <authorList>
            <consortium name="Pathogen Informatics"/>
        </authorList>
    </citation>
    <scope>NUCLEOTIDE SEQUENCE [LARGE SCALE GENOMIC DNA]</scope>
    <source>
        <strain evidence="3 4">NCTC11429</strain>
    </source>
</reference>
<evidence type="ECO:0000313" key="5">
    <source>
        <dbReference type="Proteomes" id="UP001566204"/>
    </source>
</evidence>
<evidence type="ECO:0000256" key="1">
    <source>
        <dbReference type="SAM" id="MobiDB-lite"/>
    </source>
</evidence>
<dbReference type="Proteomes" id="UP000308196">
    <property type="component" value="Chromosome"/>
</dbReference>
<keyword evidence="5" id="KW-1185">Reference proteome</keyword>
<evidence type="ECO:0000313" key="2">
    <source>
        <dbReference type="EMBL" id="MEZ0450654.1"/>
    </source>
</evidence>
<gene>
    <name evidence="2" type="ORF">ABTW24_03485</name>
    <name evidence="3" type="ORF">NCTC11429_01234</name>
</gene>
<feature type="compositionally biased region" description="Gly residues" evidence="1">
    <location>
        <begin position="33"/>
        <end position="43"/>
    </location>
</feature>
<sequence length="66" mass="7181">MRRIKIMEKKIYMKPAIDIVQVQMEEGIAAGSNGSGQPGGGSGVQENDWTNGGSETKDPNSGEWWQ</sequence>
<proteinExistence type="predicted"/>
<organism evidence="3 4">
    <name type="scientific">Sphingobacterium thalpophilum</name>
    <dbReference type="NCBI Taxonomy" id="259"/>
    <lineage>
        <taxon>Bacteria</taxon>
        <taxon>Pseudomonadati</taxon>
        <taxon>Bacteroidota</taxon>
        <taxon>Sphingobacteriia</taxon>
        <taxon>Sphingobacteriales</taxon>
        <taxon>Sphingobacteriaceae</taxon>
        <taxon>Sphingobacterium</taxon>
    </lineage>
</organism>
<dbReference type="RefSeq" id="WP_028070810.1">
    <property type="nucleotide sequence ID" value="NZ_CP141191.1"/>
</dbReference>
<dbReference type="AlphaFoldDB" id="A0A4U9ULK5"/>
<evidence type="ECO:0000313" key="3">
    <source>
        <dbReference type="EMBL" id="VTR33843.1"/>
    </source>
</evidence>
<dbReference type="Proteomes" id="UP001566204">
    <property type="component" value="Unassembled WGS sequence"/>
</dbReference>
<feature type="compositionally biased region" description="Polar residues" evidence="1">
    <location>
        <begin position="44"/>
        <end position="54"/>
    </location>
</feature>
<dbReference type="GeneID" id="78462004"/>
<dbReference type="EMBL" id="LR590484">
    <property type="protein sequence ID" value="VTR33843.1"/>
    <property type="molecule type" value="Genomic_DNA"/>
</dbReference>
<dbReference type="EMBL" id="JBEOQB010000001">
    <property type="protein sequence ID" value="MEZ0450654.1"/>
    <property type="molecule type" value="Genomic_DNA"/>
</dbReference>
<dbReference type="KEGG" id="stha:NCTC11429_01234"/>
<feature type="region of interest" description="Disordered" evidence="1">
    <location>
        <begin position="29"/>
        <end position="66"/>
    </location>
</feature>
<evidence type="ECO:0000313" key="4">
    <source>
        <dbReference type="Proteomes" id="UP000308196"/>
    </source>
</evidence>
<name>A0A4U9ULK5_9SPHI</name>